<keyword evidence="3" id="KW-1185">Reference proteome</keyword>
<evidence type="ECO:0000259" key="1">
    <source>
        <dbReference type="SMART" id="SM00327"/>
    </source>
</evidence>
<dbReference type="InterPro" id="IPR008912">
    <property type="entry name" value="Uncharacterised_CoxE"/>
</dbReference>
<proteinExistence type="predicted"/>
<dbReference type="STRING" id="661089.ciss_22170"/>
<evidence type="ECO:0000313" key="3">
    <source>
        <dbReference type="Proteomes" id="UP000187338"/>
    </source>
</evidence>
<dbReference type="Proteomes" id="UP000187338">
    <property type="component" value="Unassembled WGS sequence"/>
</dbReference>
<accession>A0A1L8D591</accession>
<dbReference type="Gene3D" id="3.40.50.410">
    <property type="entry name" value="von Willebrand factor, type A domain"/>
    <property type="match status" value="1"/>
</dbReference>
<dbReference type="RefSeq" id="WP_075866450.1">
    <property type="nucleotide sequence ID" value="NZ_BDJL01000132.1"/>
</dbReference>
<reference evidence="3" key="1">
    <citation type="submission" date="2016-12" db="EMBL/GenBank/DDBJ databases">
        <title>Draft Genome Sequences od Carboxydothermus pertinax and islandicus, Hydrogenogenic Carboxydotrophic Bacteria.</title>
        <authorList>
            <person name="Fukuyama Y."/>
            <person name="Ohmae K."/>
            <person name="Yoneda Y."/>
            <person name="Yoshida T."/>
            <person name="Sako Y."/>
        </authorList>
    </citation>
    <scope>NUCLEOTIDE SEQUENCE [LARGE SCALE GENOMIC DNA]</scope>
    <source>
        <strain evidence="3">SET</strain>
    </source>
</reference>
<organism evidence="2 3">
    <name type="scientific">Carboxydothermus islandicus</name>
    <dbReference type="NCBI Taxonomy" id="661089"/>
    <lineage>
        <taxon>Bacteria</taxon>
        <taxon>Bacillati</taxon>
        <taxon>Bacillota</taxon>
        <taxon>Clostridia</taxon>
        <taxon>Thermoanaerobacterales</taxon>
        <taxon>Thermoanaerobacteraceae</taxon>
        <taxon>Carboxydothermus</taxon>
    </lineage>
</organism>
<dbReference type="Pfam" id="PF05762">
    <property type="entry name" value="VWA_CoxE"/>
    <property type="match status" value="1"/>
</dbReference>
<dbReference type="AlphaFoldDB" id="A0A1L8D591"/>
<dbReference type="InterPro" id="IPR002035">
    <property type="entry name" value="VWF_A"/>
</dbReference>
<evidence type="ECO:0000313" key="2">
    <source>
        <dbReference type="EMBL" id="GAV26284.1"/>
    </source>
</evidence>
<dbReference type="InterPro" id="IPR036465">
    <property type="entry name" value="vWFA_dom_sf"/>
</dbReference>
<gene>
    <name evidence="2" type="ORF">ciss_22170</name>
</gene>
<comment type="caution">
    <text evidence="2">The sequence shown here is derived from an EMBL/GenBank/DDBJ whole genome shotgun (WGS) entry which is preliminary data.</text>
</comment>
<dbReference type="EMBL" id="BDJL01000132">
    <property type="protein sequence ID" value="GAV26284.1"/>
    <property type="molecule type" value="Genomic_DNA"/>
</dbReference>
<dbReference type="SUPFAM" id="SSF53300">
    <property type="entry name" value="vWA-like"/>
    <property type="match status" value="1"/>
</dbReference>
<dbReference type="PANTHER" id="PTHR39338">
    <property type="entry name" value="BLL5662 PROTEIN-RELATED"/>
    <property type="match status" value="1"/>
</dbReference>
<sequence>MLKNVLFFVDLLRMQGFSISTGEIEDLLKALAMVNPQNKSELKAVFQATLLKSSGLKDSFSEIFDFYFTDDFLRPVPHPGVKRVDKAHRVNQALKQAGIYREIEFSTREKEVLNSLPPEVLQKLYEKIKQFYPNQIVDSFPLLEKTIRGVLKYYQERMVLPEAGVGGRRKDLFTANLKDLSERDYERVEKLIKRYAGRLNARASRRLKETRRKKYLNLRKTIRANLSHGGVLFRLKYREKKKNKPQITLLVDVSASMAIYAKFALSFLFAVARSLKKIELYLFAEDLEALPLKNYNKSLLDLKRLIEDSQQWGRGTNLNQALKSYLNIAKTRRSLRRTLLIFSDGKTVQFAETLGELKKICSQYRDVKFLNPVPAKKWQEDTLLKKLAQEVSMIETNSVEHLQAVFSKILS</sequence>
<protein>
    <recommendedName>
        <fullName evidence="1">VWFA domain-containing protein</fullName>
    </recommendedName>
</protein>
<feature type="domain" description="VWFA" evidence="1">
    <location>
        <begin position="244"/>
        <end position="410"/>
    </location>
</feature>
<name>A0A1L8D591_9THEO</name>
<dbReference type="SMART" id="SM00327">
    <property type="entry name" value="VWA"/>
    <property type="match status" value="1"/>
</dbReference>
<dbReference type="OrthoDB" id="9790469at2"/>